<dbReference type="GO" id="GO:0000070">
    <property type="term" value="P:mitotic sister chromatid segregation"/>
    <property type="evidence" value="ECO:0007669"/>
    <property type="project" value="UniProtKB-ARBA"/>
</dbReference>
<keyword evidence="15" id="KW-1185">Reference proteome</keyword>
<feature type="region of interest" description="Disordered" evidence="12">
    <location>
        <begin position="295"/>
        <end position="331"/>
    </location>
</feature>
<keyword evidence="8" id="KW-0460">Magnesium</keyword>
<evidence type="ECO:0000256" key="5">
    <source>
        <dbReference type="ARBA" id="ARBA00022741"/>
    </source>
</evidence>
<dbReference type="EMBL" id="JAVRJZ010000018">
    <property type="protein sequence ID" value="KAK2708190.1"/>
    <property type="molecule type" value="Genomic_DNA"/>
</dbReference>
<dbReference type="Pfam" id="PF00004">
    <property type="entry name" value="AAA"/>
    <property type="match status" value="1"/>
</dbReference>
<evidence type="ECO:0000256" key="6">
    <source>
        <dbReference type="ARBA" id="ARBA00022801"/>
    </source>
</evidence>
<dbReference type="AlphaFoldDB" id="A0AA88HA36"/>
<comment type="similarity">
    <text evidence="3">Belongs to the AAA ATPase family.</text>
</comment>
<keyword evidence="5" id="KW-0547">Nucleotide-binding</keyword>
<gene>
    <name evidence="14" type="ORF">QYM36_013949</name>
</gene>
<dbReference type="GO" id="GO:0008568">
    <property type="term" value="F:microtubule severing ATPase activity"/>
    <property type="evidence" value="ECO:0007669"/>
    <property type="project" value="UniProtKB-ARBA"/>
</dbReference>
<evidence type="ECO:0000256" key="11">
    <source>
        <dbReference type="ARBA" id="ARBA00049360"/>
    </source>
</evidence>
<dbReference type="GO" id="GO:0005524">
    <property type="term" value="F:ATP binding"/>
    <property type="evidence" value="ECO:0007669"/>
    <property type="project" value="UniProtKB-KW"/>
</dbReference>
<dbReference type="InterPro" id="IPR003960">
    <property type="entry name" value="ATPase_AAA_CS"/>
</dbReference>
<sequence length="718" mass="80902">MSIGNVIPQNVKISKLNSMVFKMDERFKFKCHLYKQKSKDKHTKADFFRNNLMLRTDDFFKSSDRQDLESGYILRQLSGIVDDQKEGLNNYSASSLRISSNYQKSSKNWSLSSLLRNHKSDTSQENIAIITEDNLKHLNMAFQQQKKATVHSLQTNDLDFNEILFSEDEDHVPVALPSVQTTASSGRPRNEPIQKKDSKKFEMPHLRQEAVNPAPKNVLVSQVLPKKTAPVETSSFYPSDKTPAFNESKVEKVNKYVSSKLPAWARDQIEDPSQLHRLPKWKLRQLGIDLADLEEEQDESYSRVRAGPIQHSHRVQKRKLEDEEPLYPNQPRGFVSARQQKLIDDSEKNANPGGTKKTLGVRRGVSNAPFIPPIKSALSDDGGNRRADCRAKNYQEGNSGRVEPAFIEEDEDFDPRLKGIDKKLIELIKNEIMDMKSQVTWEDVAGLEFAKKTIKEIVVWPMLRPDIFTGLRGPPKGLLLFGPPGTGKTLIGKCIASQSKSTFFSISASSLTSKWVGEGEKMVRALFAVARVHQPAVVFIDEIDSLLSQRSDSEHESSRRIKTEFLVQLDGAATSSEDKLLVIGATNRPQELDEAARRRLVKRLYIPLPDFEARRQLVVNMMKKESNSLSKGDVDDISQLTKGYSGADMANLCREAALGPIRSIPFSQIENISPEQVRPVNLEDFKAALSQVRASVSEADLRGYLVWNKSFGSSDVVE</sequence>
<dbReference type="Gene3D" id="1.10.8.60">
    <property type="match status" value="1"/>
</dbReference>
<keyword evidence="9" id="KW-0539">Nucleus</keyword>
<dbReference type="GO" id="GO:0005813">
    <property type="term" value="C:centrosome"/>
    <property type="evidence" value="ECO:0007669"/>
    <property type="project" value="UniProtKB-ARBA"/>
</dbReference>
<evidence type="ECO:0000256" key="1">
    <source>
        <dbReference type="ARBA" id="ARBA00001946"/>
    </source>
</evidence>
<name>A0AA88HA36_ARTSF</name>
<evidence type="ECO:0000256" key="7">
    <source>
        <dbReference type="ARBA" id="ARBA00022840"/>
    </source>
</evidence>
<dbReference type="Gene3D" id="3.40.50.300">
    <property type="entry name" value="P-loop containing nucleotide triphosphate hydrolases"/>
    <property type="match status" value="1"/>
</dbReference>
<dbReference type="GO" id="GO:0051013">
    <property type="term" value="P:microtubule severing"/>
    <property type="evidence" value="ECO:0007669"/>
    <property type="project" value="UniProtKB-ARBA"/>
</dbReference>
<evidence type="ECO:0000259" key="13">
    <source>
        <dbReference type="SMART" id="SM00382"/>
    </source>
</evidence>
<feature type="region of interest" description="Disordered" evidence="12">
    <location>
        <begin position="180"/>
        <end position="202"/>
    </location>
</feature>
<evidence type="ECO:0000256" key="4">
    <source>
        <dbReference type="ARBA" id="ARBA00022723"/>
    </source>
</evidence>
<comment type="subcellular location">
    <subcellularLocation>
        <location evidence="2">Nucleus</location>
    </subcellularLocation>
</comment>
<dbReference type="CDD" id="cd19525">
    <property type="entry name" value="RecA-like_Figl-1"/>
    <property type="match status" value="1"/>
</dbReference>
<dbReference type="FunFam" id="1.10.8.60:FF:000022">
    <property type="entry name" value="Fidgetin like 1"/>
    <property type="match status" value="1"/>
</dbReference>
<evidence type="ECO:0000256" key="3">
    <source>
        <dbReference type="ARBA" id="ARBA00006914"/>
    </source>
</evidence>
<dbReference type="PROSITE" id="PS00674">
    <property type="entry name" value="AAA"/>
    <property type="match status" value="1"/>
</dbReference>
<dbReference type="SUPFAM" id="SSF52540">
    <property type="entry name" value="P-loop containing nucleoside triphosphate hydrolases"/>
    <property type="match status" value="1"/>
</dbReference>
<dbReference type="GO" id="GO:0005634">
    <property type="term" value="C:nucleus"/>
    <property type="evidence" value="ECO:0007669"/>
    <property type="project" value="UniProtKB-SubCell"/>
</dbReference>
<evidence type="ECO:0000313" key="15">
    <source>
        <dbReference type="Proteomes" id="UP001187531"/>
    </source>
</evidence>
<evidence type="ECO:0000313" key="14">
    <source>
        <dbReference type="EMBL" id="KAK2708190.1"/>
    </source>
</evidence>
<dbReference type="FunFam" id="3.40.50.300:FF:000093">
    <property type="entry name" value="Fidgetin-like 1"/>
    <property type="match status" value="1"/>
</dbReference>
<evidence type="ECO:0000256" key="8">
    <source>
        <dbReference type="ARBA" id="ARBA00022842"/>
    </source>
</evidence>
<dbReference type="InterPro" id="IPR015415">
    <property type="entry name" value="Spast_Vps4_C"/>
</dbReference>
<keyword evidence="6" id="KW-0378">Hydrolase</keyword>
<reference evidence="14" key="1">
    <citation type="submission" date="2023-07" db="EMBL/GenBank/DDBJ databases">
        <title>Chromosome-level genome assembly of Artemia franciscana.</title>
        <authorList>
            <person name="Jo E."/>
        </authorList>
    </citation>
    <scope>NUCLEOTIDE SEQUENCE</scope>
    <source>
        <tissue evidence="14">Whole body</tissue>
    </source>
</reference>
<keyword evidence="7" id="KW-0067">ATP-binding</keyword>
<dbReference type="PANTHER" id="PTHR23074">
    <property type="entry name" value="AAA DOMAIN-CONTAINING"/>
    <property type="match status" value="1"/>
</dbReference>
<organism evidence="14 15">
    <name type="scientific">Artemia franciscana</name>
    <name type="common">Brine shrimp</name>
    <name type="synonym">Artemia sanfranciscana</name>
    <dbReference type="NCBI Taxonomy" id="6661"/>
    <lineage>
        <taxon>Eukaryota</taxon>
        <taxon>Metazoa</taxon>
        <taxon>Ecdysozoa</taxon>
        <taxon>Arthropoda</taxon>
        <taxon>Crustacea</taxon>
        <taxon>Branchiopoda</taxon>
        <taxon>Anostraca</taxon>
        <taxon>Artemiidae</taxon>
        <taxon>Artemia</taxon>
    </lineage>
</organism>
<evidence type="ECO:0000256" key="9">
    <source>
        <dbReference type="ARBA" id="ARBA00023242"/>
    </source>
</evidence>
<dbReference type="InterPro" id="IPR041569">
    <property type="entry name" value="AAA_lid_3"/>
</dbReference>
<dbReference type="GO" id="GO:0031114">
    <property type="term" value="P:regulation of microtubule depolymerization"/>
    <property type="evidence" value="ECO:0007669"/>
    <property type="project" value="UniProtKB-ARBA"/>
</dbReference>
<dbReference type="SMART" id="SM00382">
    <property type="entry name" value="AAA"/>
    <property type="match status" value="1"/>
</dbReference>
<dbReference type="PANTHER" id="PTHR23074:SF17">
    <property type="entry name" value="FIDGETIN-LIKE PROTEIN 1"/>
    <property type="match status" value="1"/>
</dbReference>
<feature type="compositionally biased region" description="Basic and acidic residues" evidence="12">
    <location>
        <begin position="188"/>
        <end position="202"/>
    </location>
</feature>
<dbReference type="InterPro" id="IPR003959">
    <property type="entry name" value="ATPase_AAA_core"/>
</dbReference>
<dbReference type="GO" id="GO:0046872">
    <property type="term" value="F:metal ion binding"/>
    <property type="evidence" value="ECO:0007669"/>
    <property type="project" value="UniProtKB-KW"/>
</dbReference>
<dbReference type="InterPro" id="IPR003593">
    <property type="entry name" value="AAA+_ATPase"/>
</dbReference>
<dbReference type="Proteomes" id="UP001187531">
    <property type="component" value="Unassembled WGS sequence"/>
</dbReference>
<evidence type="ECO:0000256" key="12">
    <source>
        <dbReference type="SAM" id="MobiDB-lite"/>
    </source>
</evidence>
<dbReference type="GO" id="GO:0016887">
    <property type="term" value="F:ATP hydrolysis activity"/>
    <property type="evidence" value="ECO:0007669"/>
    <property type="project" value="InterPro"/>
</dbReference>
<comment type="catalytic activity">
    <reaction evidence="11">
        <text>ATP + H2O = ADP + phosphate + H(+)</text>
        <dbReference type="Rhea" id="RHEA:13065"/>
        <dbReference type="ChEBI" id="CHEBI:15377"/>
        <dbReference type="ChEBI" id="CHEBI:15378"/>
        <dbReference type="ChEBI" id="CHEBI:30616"/>
        <dbReference type="ChEBI" id="CHEBI:43474"/>
        <dbReference type="ChEBI" id="CHEBI:456216"/>
    </reaction>
</comment>
<dbReference type="Pfam" id="PF09336">
    <property type="entry name" value="Vps4_C"/>
    <property type="match status" value="1"/>
</dbReference>
<protein>
    <recommendedName>
        <fullName evidence="10">Fidgetin-like protein 1</fullName>
    </recommendedName>
</protein>
<comment type="cofactor">
    <cofactor evidence="1">
        <name>Mg(2+)</name>
        <dbReference type="ChEBI" id="CHEBI:18420"/>
    </cofactor>
</comment>
<dbReference type="InterPro" id="IPR047858">
    <property type="entry name" value="FIGNL1_ATPase"/>
</dbReference>
<comment type="caution">
    <text evidence="14">The sequence shown here is derived from an EMBL/GenBank/DDBJ whole genome shotgun (WGS) entry which is preliminary data.</text>
</comment>
<proteinExistence type="inferred from homology"/>
<dbReference type="InterPro" id="IPR050304">
    <property type="entry name" value="MT-severing_AAA_ATPase"/>
</dbReference>
<evidence type="ECO:0000256" key="2">
    <source>
        <dbReference type="ARBA" id="ARBA00004123"/>
    </source>
</evidence>
<evidence type="ECO:0000256" key="10">
    <source>
        <dbReference type="ARBA" id="ARBA00035694"/>
    </source>
</evidence>
<dbReference type="InterPro" id="IPR027417">
    <property type="entry name" value="P-loop_NTPase"/>
</dbReference>
<dbReference type="Pfam" id="PF17862">
    <property type="entry name" value="AAA_lid_3"/>
    <property type="match status" value="1"/>
</dbReference>
<keyword evidence="4" id="KW-0479">Metal-binding</keyword>
<accession>A0AA88HA36</accession>
<feature type="domain" description="AAA+ ATPase" evidence="13">
    <location>
        <begin position="474"/>
        <end position="610"/>
    </location>
</feature>